<evidence type="ECO:0000259" key="9">
    <source>
        <dbReference type="Pfam" id="PF00324"/>
    </source>
</evidence>
<keyword evidence="4" id="KW-0029">Amino-acid transport</keyword>
<dbReference type="OrthoDB" id="9780162at2"/>
<dbReference type="AlphaFoldDB" id="A0A9X8ZHG4"/>
<keyword evidence="2" id="KW-0813">Transport</keyword>
<keyword evidence="5 8" id="KW-1133">Transmembrane helix</keyword>
<feature type="transmembrane region" description="Helical" evidence="8">
    <location>
        <begin position="112"/>
        <end position="134"/>
    </location>
</feature>
<dbReference type="InterPro" id="IPR004840">
    <property type="entry name" value="Amino_acid_permease_CS"/>
</dbReference>
<dbReference type="EMBL" id="SZNT01000136">
    <property type="protein sequence ID" value="TKH11883.1"/>
    <property type="molecule type" value="Genomic_DNA"/>
</dbReference>
<feature type="transmembrane region" description="Helical" evidence="8">
    <location>
        <begin position="253"/>
        <end position="274"/>
    </location>
</feature>
<evidence type="ECO:0000256" key="8">
    <source>
        <dbReference type="SAM" id="Phobius"/>
    </source>
</evidence>
<feature type="region of interest" description="Disordered" evidence="7">
    <location>
        <begin position="1"/>
        <end position="21"/>
    </location>
</feature>
<evidence type="ECO:0000256" key="7">
    <source>
        <dbReference type="SAM" id="MobiDB-lite"/>
    </source>
</evidence>
<protein>
    <submittedName>
        <fullName evidence="10">Amino acid permease</fullName>
    </submittedName>
</protein>
<dbReference type="InterPro" id="IPR050524">
    <property type="entry name" value="APC_YAT"/>
</dbReference>
<evidence type="ECO:0000256" key="3">
    <source>
        <dbReference type="ARBA" id="ARBA00022692"/>
    </source>
</evidence>
<reference evidence="10 11" key="1">
    <citation type="journal article" date="2019" name="Environ. Microbiol.">
        <title>An active ?-lactamase is a part of an orchestrated cell wall stress resistance network of Bacillus subtilis and related rhizosphere species.</title>
        <authorList>
            <person name="Bucher T."/>
            <person name="Keren-Paz A."/>
            <person name="Hausser J."/>
            <person name="Olender T."/>
            <person name="Cytryn E."/>
            <person name="Kolodkin-Gal I."/>
        </authorList>
    </citation>
    <scope>NUCLEOTIDE SEQUENCE [LARGE SCALE GENOMIC DNA]</scope>
    <source>
        <strain evidence="10 11">I4</strain>
    </source>
</reference>
<dbReference type="PROSITE" id="PS00218">
    <property type="entry name" value="AMINO_ACID_PERMEASE_1"/>
    <property type="match status" value="1"/>
</dbReference>
<evidence type="ECO:0000256" key="2">
    <source>
        <dbReference type="ARBA" id="ARBA00022448"/>
    </source>
</evidence>
<comment type="subcellular location">
    <subcellularLocation>
        <location evidence="1">Membrane</location>
        <topology evidence="1">Multi-pass membrane protein</topology>
    </subcellularLocation>
</comment>
<feature type="transmembrane region" description="Helical" evidence="8">
    <location>
        <begin position="170"/>
        <end position="191"/>
    </location>
</feature>
<dbReference type="Gene3D" id="1.20.1740.10">
    <property type="entry name" value="Amino acid/polyamine transporter I"/>
    <property type="match status" value="1"/>
</dbReference>
<feature type="transmembrane region" description="Helical" evidence="8">
    <location>
        <begin position="423"/>
        <end position="442"/>
    </location>
</feature>
<dbReference type="Proteomes" id="UP000309170">
    <property type="component" value="Unassembled WGS sequence"/>
</dbReference>
<comment type="caution">
    <text evidence="10">The sequence shown here is derived from an EMBL/GenBank/DDBJ whole genome shotgun (WGS) entry which is preliminary data.</text>
</comment>
<feature type="domain" description="Amino acid permease/ SLC12A" evidence="9">
    <location>
        <begin position="30"/>
        <end position="481"/>
    </location>
</feature>
<organism evidence="10 11">
    <name type="scientific">Peribacillus simplex</name>
    <dbReference type="NCBI Taxonomy" id="1478"/>
    <lineage>
        <taxon>Bacteria</taxon>
        <taxon>Bacillati</taxon>
        <taxon>Bacillota</taxon>
        <taxon>Bacilli</taxon>
        <taxon>Bacillales</taxon>
        <taxon>Bacillaceae</taxon>
        <taxon>Peribacillus</taxon>
    </lineage>
</organism>
<dbReference type="PIRSF" id="PIRSF006060">
    <property type="entry name" value="AA_transporter"/>
    <property type="match status" value="1"/>
</dbReference>
<keyword evidence="3 8" id="KW-0812">Transmembrane</keyword>
<dbReference type="GO" id="GO:0016020">
    <property type="term" value="C:membrane"/>
    <property type="evidence" value="ECO:0007669"/>
    <property type="project" value="UniProtKB-SubCell"/>
</dbReference>
<dbReference type="PANTHER" id="PTHR43341:SF1">
    <property type="entry name" value="GENERAL AMINO-ACID PERMEASE GAP1"/>
    <property type="match status" value="1"/>
</dbReference>
<evidence type="ECO:0000256" key="4">
    <source>
        <dbReference type="ARBA" id="ARBA00022970"/>
    </source>
</evidence>
<dbReference type="NCBIfam" id="NF008094">
    <property type="entry name" value="PRK10836.1"/>
    <property type="match status" value="1"/>
</dbReference>
<dbReference type="Pfam" id="PF00324">
    <property type="entry name" value="AA_permease"/>
    <property type="match status" value="1"/>
</dbReference>
<evidence type="ECO:0000256" key="6">
    <source>
        <dbReference type="ARBA" id="ARBA00023136"/>
    </source>
</evidence>
<evidence type="ECO:0000256" key="1">
    <source>
        <dbReference type="ARBA" id="ARBA00004141"/>
    </source>
</evidence>
<proteinExistence type="predicted"/>
<feature type="transmembrane region" description="Helical" evidence="8">
    <location>
        <begin position="58"/>
        <end position="75"/>
    </location>
</feature>
<feature type="transmembrane region" description="Helical" evidence="8">
    <location>
        <begin position="33"/>
        <end position="52"/>
    </location>
</feature>
<feature type="transmembrane region" description="Helical" evidence="8">
    <location>
        <begin position="301"/>
        <end position="326"/>
    </location>
</feature>
<sequence>MNLIDNQEPTVKRHPDNQEPTVKRQLKARHMTMIAIGGSIGTGLFLASGATIQSAGPGGALAAYACIGIMVYFLMTSLGEMATYMPVSGSFSTYATRFVDPAFGFALGWNYWFNWAVTLAVEIAAAAIIMKFWLPDVPSLIWSALFLGIVFTLNALSIKSYGESEYWFALIKVVAIIFFIIIGLLTILGVFGGKVIGFENFTMDEAPFKGGFLSIISIFLIAGFSFQGTELVGIAAGESEEPEKNVPNAIRQVFWRILLFYIGAILILGLLIPYTSPSLLNGDVENISVSPFTLVFERAGLAFAASVMNAVVLTSLLSAGNSGLYASTRMLWSMAKDKQAPKFLAKVNRRGIPMNALIITSLIGGLAFLTSIFGDHVFTWLLNASGLTGFIAWIGIAISHYRFRRAYVAQGGDLNELKYKAKWFPFGPILSFTLCMLVIAGQNYGAFLSGSIDWYGVAVSYIGLPIFLVVWLGYKFYHKTKLIALKDCQFDKSDVA</sequence>
<feature type="transmembrane region" description="Helical" evidence="8">
    <location>
        <begin position="380"/>
        <end position="403"/>
    </location>
</feature>
<feature type="transmembrane region" description="Helical" evidence="8">
    <location>
        <begin position="211"/>
        <end position="232"/>
    </location>
</feature>
<keyword evidence="6 8" id="KW-0472">Membrane</keyword>
<evidence type="ECO:0000256" key="5">
    <source>
        <dbReference type="ARBA" id="ARBA00022989"/>
    </source>
</evidence>
<dbReference type="PANTHER" id="PTHR43341">
    <property type="entry name" value="AMINO ACID PERMEASE"/>
    <property type="match status" value="1"/>
</dbReference>
<feature type="transmembrane region" description="Helical" evidence="8">
    <location>
        <begin position="454"/>
        <end position="474"/>
    </location>
</feature>
<dbReference type="FunFam" id="1.20.1740.10:FF:000001">
    <property type="entry name" value="Amino acid permease"/>
    <property type="match status" value="1"/>
</dbReference>
<name>A0A9X8ZHG4_9BACI</name>
<evidence type="ECO:0000313" key="10">
    <source>
        <dbReference type="EMBL" id="TKH11883.1"/>
    </source>
</evidence>
<accession>A0A9X8ZHG4</accession>
<feature type="transmembrane region" description="Helical" evidence="8">
    <location>
        <begin position="140"/>
        <end position="158"/>
    </location>
</feature>
<dbReference type="InterPro" id="IPR004841">
    <property type="entry name" value="AA-permease/SLC12A_dom"/>
</dbReference>
<evidence type="ECO:0000313" key="11">
    <source>
        <dbReference type="Proteomes" id="UP000309170"/>
    </source>
</evidence>
<feature type="transmembrane region" description="Helical" evidence="8">
    <location>
        <begin position="352"/>
        <end position="374"/>
    </location>
</feature>
<dbReference type="GO" id="GO:0015171">
    <property type="term" value="F:amino acid transmembrane transporter activity"/>
    <property type="evidence" value="ECO:0007669"/>
    <property type="project" value="TreeGrafter"/>
</dbReference>
<gene>
    <name evidence="10" type="ORF">FC678_11005</name>
</gene>